<gene>
    <name evidence="2" type="ORF">LDG_9057</name>
</gene>
<dbReference type="InParanoid" id="G9EUQ8"/>
<evidence type="ECO:0008006" key="4">
    <source>
        <dbReference type="Google" id="ProtNLM"/>
    </source>
</evidence>
<evidence type="ECO:0000313" key="2">
    <source>
        <dbReference type="EMBL" id="EHL29058.1"/>
    </source>
</evidence>
<dbReference type="RefSeq" id="WP_006872912.1">
    <property type="nucleotide sequence ID" value="NZ_JH413850.1"/>
</dbReference>
<evidence type="ECO:0000256" key="1">
    <source>
        <dbReference type="SAM" id="SignalP"/>
    </source>
</evidence>
<evidence type="ECO:0000313" key="3">
    <source>
        <dbReference type="Proteomes" id="UP000002770"/>
    </source>
</evidence>
<dbReference type="STRING" id="658187.LDG_9057"/>
<keyword evidence="3" id="KW-1185">Reference proteome</keyword>
<dbReference type="AlphaFoldDB" id="G9EUQ8"/>
<dbReference type="eggNOG" id="ENOG5031E82">
    <property type="taxonomic scope" value="Bacteria"/>
</dbReference>
<name>G9EUQ8_9GAMM</name>
<feature type="chain" id="PRO_5003521407" description="DUF4189 domain-containing protein" evidence="1">
    <location>
        <begin position="22"/>
        <end position="146"/>
    </location>
</feature>
<dbReference type="EMBL" id="JH413850">
    <property type="protein sequence ID" value="EHL29058.1"/>
    <property type="molecule type" value="Genomic_DNA"/>
</dbReference>
<reference evidence="2 3" key="1">
    <citation type="journal article" date="2011" name="BMC Genomics">
        <title>Insight into cross-talk between intra-amoebal pathogens.</title>
        <authorList>
            <person name="Gimenez G."/>
            <person name="Bertelli C."/>
            <person name="Moliner C."/>
            <person name="Robert C."/>
            <person name="Raoult D."/>
            <person name="Fournier P.E."/>
            <person name="Greub G."/>
        </authorList>
    </citation>
    <scope>NUCLEOTIDE SEQUENCE [LARGE SCALE GENOMIC DNA]</scope>
    <source>
        <strain evidence="2 3">LLAP12</strain>
    </source>
</reference>
<feature type="signal peptide" evidence="1">
    <location>
        <begin position="1"/>
        <end position="21"/>
    </location>
</feature>
<organism evidence="2 3">
    <name type="scientific">Legionella drancourtii LLAP12</name>
    <dbReference type="NCBI Taxonomy" id="658187"/>
    <lineage>
        <taxon>Bacteria</taxon>
        <taxon>Pseudomonadati</taxon>
        <taxon>Pseudomonadota</taxon>
        <taxon>Gammaproteobacteria</taxon>
        <taxon>Legionellales</taxon>
        <taxon>Legionellaceae</taxon>
        <taxon>Legionella</taxon>
    </lineage>
</organism>
<keyword evidence="1" id="KW-0732">Signal</keyword>
<accession>G9EUQ8</accession>
<protein>
    <recommendedName>
        <fullName evidence="4">DUF4189 domain-containing protein</fullName>
    </recommendedName>
</protein>
<sequence length="146" mass="16399">MNYRAHSYLILLLSLTATAYAEPIHNGDYWQCTTHDGTNKQWGAVSIYKKIALNFAFSSCKRESVAPATCRTTPGNCEQFIRGVSSKPMWECTALDRTAMPWKSDIYSQRYDAAFGAKAYCQQKSTVPETCYVNLITCSNKNGPTR</sequence>
<proteinExistence type="predicted"/>
<dbReference type="Proteomes" id="UP000002770">
    <property type="component" value="Unassembled WGS sequence"/>
</dbReference>
<dbReference type="HOGENOM" id="CLU_1775095_0_0_6"/>
<dbReference type="OrthoDB" id="5652118at2"/>